<evidence type="ECO:0000259" key="3">
    <source>
        <dbReference type="Pfam" id="PF02538"/>
    </source>
</evidence>
<dbReference type="GO" id="GO:0005829">
    <property type="term" value="C:cytosol"/>
    <property type="evidence" value="ECO:0007669"/>
    <property type="project" value="TreeGrafter"/>
</dbReference>
<evidence type="ECO:0000259" key="2">
    <source>
        <dbReference type="Pfam" id="PF01968"/>
    </source>
</evidence>
<dbReference type="AlphaFoldDB" id="A0AAN6D784"/>
<dbReference type="InterPro" id="IPR002821">
    <property type="entry name" value="Hydantoinase_A"/>
</dbReference>
<gene>
    <name evidence="6" type="ORF">KL933_002688</name>
</gene>
<comment type="caution">
    <text evidence="6">The sequence shown here is derived from an EMBL/GenBank/DDBJ whole genome shotgun (WGS) entry which is preliminary data.</text>
</comment>
<dbReference type="GO" id="GO:0017168">
    <property type="term" value="F:5-oxoprolinase (ATP-hydrolyzing) activity"/>
    <property type="evidence" value="ECO:0007669"/>
    <property type="project" value="TreeGrafter"/>
</dbReference>
<dbReference type="InterPro" id="IPR049517">
    <property type="entry name" value="ACX-like_C"/>
</dbReference>
<sequence>MQPPHRGGTFTDCIATSTEGNEIILKVLSVDPKNYEDAPVEAIRRVLEIHRGTKIPRGEQLDLYDVSEIRLGTTVSTNALLERKGSKVALFVTRGFRDVLHIGDQSRPYMFDFKINKHDTLASDVWEVDERVTVETSSEYKAANLDFYLRFVEARSITNQPLRIIEPLNVESTTLKLQEAKAKGYDSVAFSFLHSYLYPKHEEEAANIAESLGFKNIVLSSEVSALSGFVGRTQSSVADAYVTPVMKDYVRTFACGFVPGTFDRVKCQIMQSDGGLISFEKINGLRSLLSGPAGGVIGYSKSTYNCEKPLIGFDMGGTSTDVSRYDGKLEHVFETVTAGVSIRTPQLDINTVAAGGGSILEWKNGLFTVGPRSASSHPGPACYRKNGPLTVTDANLITGRLIEEFFPKAFGPNEDEPLDYNSPLKKFEELTREINESTGTNFTVFDVAEGFLKVANVSMSRPIKALTESKGHKASDHVLCSFGGAGGQHACHIAQSLGITKVCIHKHSSLLSAYGISVADSVIEKHLPCSNIFTAESSSTIFDNLLQLQKETENELGESDKAIESKLFLNLKYKGSNTTLMVEWKGANDIISEFEKQHLREFGLKSDREIVVESLRVRSIASGIGGKVTSPLDEEKTTHFKEPQTNAIKIQKSFFDSKFVDCPVYVLEDLQKGDLIPGPAFIVNDIQTLVIIPNATAKILTTSVLIDVPRLDNQSTKLKVDPIELSVFNHRFMSIAEQMGRSLQRSSISTNIKERLDFTCSVFSADGGLVANAPHVPAMIGSMAYAVKWQIDYWGKNILPGDVIISNSPIAGGTHLPDITLITPVFDDDGSRIIFWTASRGHHADIGGILPGSMPPNSTQLWQEGAIFKAVKAVKEGVFDEQTIREILYDHPCRMPGNHGTRTLSDNICDIKAQIAANAKGISLIKALMNDYGMHVVHLYMNEIQSASELAVRNLLKDISKRYATSHLEAEDNMDDGTVIHLEIDIDTESGSAVFDFSGTGSQVNGNWNAPIAVTQSSIIFALRCMVEGDIPLNQGCLAPISINVPQGTLLRPDEEVAVCAGNGLTSQRIVDVIFRAFEYAAACGGDMSNFTIGVDGPDGFGYYETVCNGSGAGPGWHGVDAVQTNMTNTKITDAESYEQRYPVVLRRFGIRKDSGGAGKFKGGNGAVREIEATSPLVASILSERRVFAPYGLAGGSPGKRGKTMVKRVNGSVINLGGKSCIYVAPGDRIIIKTPGGGGYGSGNSAETVSMNDEYLFQPRANGSVEIMRELAETN</sequence>
<feature type="domain" description="Hydantoinase/oxoprolinase N-terminal" evidence="4">
    <location>
        <begin position="6"/>
        <end position="212"/>
    </location>
</feature>
<evidence type="ECO:0000259" key="4">
    <source>
        <dbReference type="Pfam" id="PF05378"/>
    </source>
</evidence>
<evidence type="ECO:0008006" key="8">
    <source>
        <dbReference type="Google" id="ProtNLM"/>
    </source>
</evidence>
<dbReference type="PANTHER" id="PTHR11365">
    <property type="entry name" value="5-OXOPROLINASE RELATED"/>
    <property type="match status" value="1"/>
</dbReference>
<feature type="domain" description="Hydantoinase A/oxoprolinase" evidence="2">
    <location>
        <begin position="232"/>
        <end position="524"/>
    </location>
</feature>
<dbReference type="GO" id="GO:0006749">
    <property type="term" value="P:glutathione metabolic process"/>
    <property type="evidence" value="ECO:0007669"/>
    <property type="project" value="TreeGrafter"/>
</dbReference>
<dbReference type="PANTHER" id="PTHR11365:SF2">
    <property type="entry name" value="5-OXOPROLINASE"/>
    <property type="match status" value="1"/>
</dbReference>
<dbReference type="Pfam" id="PF19278">
    <property type="entry name" value="Hydant_A_C"/>
    <property type="match status" value="1"/>
</dbReference>
<organism evidence="6 7">
    <name type="scientific">Ogataea haglerorum</name>
    <dbReference type="NCBI Taxonomy" id="1937702"/>
    <lineage>
        <taxon>Eukaryota</taxon>
        <taxon>Fungi</taxon>
        <taxon>Dikarya</taxon>
        <taxon>Ascomycota</taxon>
        <taxon>Saccharomycotina</taxon>
        <taxon>Pichiomycetes</taxon>
        <taxon>Pichiales</taxon>
        <taxon>Pichiaceae</taxon>
        <taxon>Ogataea</taxon>
    </lineage>
</organism>
<evidence type="ECO:0000256" key="1">
    <source>
        <dbReference type="ARBA" id="ARBA00010403"/>
    </source>
</evidence>
<dbReference type="Pfam" id="PF02538">
    <property type="entry name" value="Hydantoinase_B"/>
    <property type="match status" value="1"/>
</dbReference>
<evidence type="ECO:0000313" key="6">
    <source>
        <dbReference type="EMBL" id="KAG7727754.1"/>
    </source>
</evidence>
<dbReference type="Pfam" id="PF05378">
    <property type="entry name" value="Hydant_A_N"/>
    <property type="match status" value="1"/>
</dbReference>
<dbReference type="Proteomes" id="UP000738402">
    <property type="component" value="Unassembled WGS sequence"/>
</dbReference>
<dbReference type="Pfam" id="PF01968">
    <property type="entry name" value="Hydantoinase_A"/>
    <property type="match status" value="1"/>
</dbReference>
<evidence type="ECO:0000313" key="7">
    <source>
        <dbReference type="Proteomes" id="UP000738402"/>
    </source>
</evidence>
<name>A0AAN6D784_9ASCO</name>
<dbReference type="InterPro" id="IPR003692">
    <property type="entry name" value="Hydantoinase_B"/>
</dbReference>
<feature type="domain" description="Hydantoinase B/oxoprolinase" evidence="3">
    <location>
        <begin position="721"/>
        <end position="1242"/>
    </location>
</feature>
<dbReference type="EMBL" id="JAHLUH010000006">
    <property type="protein sequence ID" value="KAG7727754.1"/>
    <property type="molecule type" value="Genomic_DNA"/>
</dbReference>
<protein>
    <recommendedName>
        <fullName evidence="8">5-oxoprolinase</fullName>
    </recommendedName>
</protein>
<reference evidence="6" key="1">
    <citation type="journal article" date="2021" name="G3 (Bethesda)">
        <title>Genomic diversity, chromosomal rearrangements, and interspecies hybridization in the ogataea polymorpha species complex.</title>
        <authorList>
            <person name="Hanson S.J."/>
            <person name="Cinneide E.O."/>
            <person name="Salzberg L.I."/>
            <person name="Wolfe K.H."/>
            <person name="McGowan J."/>
            <person name="Fitzpatrick D.A."/>
            <person name="Matlin K."/>
        </authorList>
    </citation>
    <scope>NUCLEOTIDE SEQUENCE</scope>
    <source>
        <strain evidence="6">83-405-1</strain>
    </source>
</reference>
<comment type="similarity">
    <text evidence="1">Belongs to the oxoprolinase family.</text>
</comment>
<accession>A0AAN6D784</accession>
<feature type="domain" description="Acetophenone carboxylase-like C-terminal" evidence="5">
    <location>
        <begin position="634"/>
        <end position="697"/>
    </location>
</feature>
<dbReference type="InterPro" id="IPR008040">
    <property type="entry name" value="Hydant_A_N"/>
</dbReference>
<evidence type="ECO:0000259" key="5">
    <source>
        <dbReference type="Pfam" id="PF19278"/>
    </source>
</evidence>
<dbReference type="InterPro" id="IPR045079">
    <property type="entry name" value="Oxoprolinase-like"/>
</dbReference>
<proteinExistence type="inferred from homology"/>